<name>A0ABM8VAJ3_9BACL</name>
<dbReference type="EMBL" id="CAJVCE010000001">
    <property type="protein sequence ID" value="CAG7616021.1"/>
    <property type="molecule type" value="Genomic_DNA"/>
</dbReference>
<keyword evidence="3" id="KW-1185">Reference proteome</keyword>
<comment type="caution">
    <text evidence="2">The sequence shown here is derived from an EMBL/GenBank/DDBJ whole genome shotgun (WGS) entry which is preliminary data.</text>
</comment>
<reference evidence="2 3" key="1">
    <citation type="submission" date="2021-06" db="EMBL/GenBank/DDBJ databases">
        <authorList>
            <person name="Criscuolo A."/>
        </authorList>
    </citation>
    <scope>NUCLEOTIDE SEQUENCE [LARGE SCALE GENOMIC DNA]</scope>
    <source>
        <strain evidence="3">CIP 111802</strain>
    </source>
</reference>
<dbReference type="Proteomes" id="UP000730618">
    <property type="component" value="Unassembled WGS sequence"/>
</dbReference>
<evidence type="ECO:0000313" key="3">
    <source>
        <dbReference type="Proteomes" id="UP000730618"/>
    </source>
</evidence>
<sequence length="245" mass="28327">MAIPKIAIQARLWGLDRVEREPESVFDEVHRAGYDGIECRSKMLIEQEERLLHCASANSISIIALHANLKSFDTEDRRQVLGDLLERMNRAGSKYLLVSMGRMPEYRKWFELASELSEYCSQAQVRLCYHNHAGEFENGYRFFDELTRTYNVDLAADLAWVYRAGTNVEEFIERYAAHIKYVHLKDTAGEQWKELGEGEVPLSPILQRVLALKLPWWTVEQDSTDRAPAVSAIMSRKYVSDQFGF</sequence>
<feature type="domain" description="Xylose isomerase-like TIM barrel" evidence="1">
    <location>
        <begin position="26"/>
        <end position="221"/>
    </location>
</feature>
<dbReference type="PANTHER" id="PTHR12110:SF41">
    <property type="entry name" value="INOSOSE DEHYDRATASE"/>
    <property type="match status" value="1"/>
</dbReference>
<proteinExistence type="predicted"/>
<evidence type="ECO:0000259" key="1">
    <source>
        <dbReference type="Pfam" id="PF01261"/>
    </source>
</evidence>
<protein>
    <recommendedName>
        <fullName evidence="1">Xylose isomerase-like TIM barrel domain-containing protein</fullName>
    </recommendedName>
</protein>
<dbReference type="RefSeq" id="WP_218096618.1">
    <property type="nucleotide sequence ID" value="NZ_CAJVCE010000001.1"/>
</dbReference>
<dbReference type="InterPro" id="IPR013022">
    <property type="entry name" value="Xyl_isomerase-like_TIM-brl"/>
</dbReference>
<accession>A0ABM8VAJ3</accession>
<dbReference type="InterPro" id="IPR050312">
    <property type="entry name" value="IolE/XylAMocC-like"/>
</dbReference>
<gene>
    <name evidence="2" type="ORF">PAECIP111802_00238</name>
</gene>
<dbReference type="PANTHER" id="PTHR12110">
    <property type="entry name" value="HYDROXYPYRUVATE ISOMERASE"/>
    <property type="match status" value="1"/>
</dbReference>
<evidence type="ECO:0000313" key="2">
    <source>
        <dbReference type="EMBL" id="CAG7616021.1"/>
    </source>
</evidence>
<dbReference type="Pfam" id="PF01261">
    <property type="entry name" value="AP_endonuc_2"/>
    <property type="match status" value="1"/>
</dbReference>
<organism evidence="2 3">
    <name type="scientific">Paenibacillus allorhizosphaerae</name>
    <dbReference type="NCBI Taxonomy" id="2849866"/>
    <lineage>
        <taxon>Bacteria</taxon>
        <taxon>Bacillati</taxon>
        <taxon>Bacillota</taxon>
        <taxon>Bacilli</taxon>
        <taxon>Bacillales</taxon>
        <taxon>Paenibacillaceae</taxon>
        <taxon>Paenibacillus</taxon>
    </lineage>
</organism>